<accession>A0ABZ2T169</accession>
<dbReference type="EMBL" id="CP147250">
    <property type="protein sequence ID" value="WYJ79984.1"/>
    <property type="molecule type" value="Genomic_DNA"/>
</dbReference>
<keyword evidence="1" id="KW-1133">Transmembrane helix</keyword>
<feature type="domain" description="Gram-positive pilin subunit D1 N-terminal" evidence="3">
    <location>
        <begin position="56"/>
        <end position="205"/>
    </location>
</feature>
<evidence type="ECO:0000259" key="3">
    <source>
        <dbReference type="Pfam" id="PF16555"/>
    </source>
</evidence>
<dbReference type="Gene3D" id="2.60.40.10">
    <property type="entry name" value="Immunoglobulins"/>
    <property type="match status" value="2"/>
</dbReference>
<sequence>MDMKKNSKRKVLSGLLFATTLLSIGVTAGGAVHFLDGEIVAAETVNNPVADTTSKRSLTIWKYAVTDNSELGTPGDGTAKNPEKDVIPGIKFKVERVKNVSGKASLTDPKKQVLGTDYTIDSTFAAQTITTDSNGQAVLDLGTGKANDGIYLVTELADDRTGSDLAATNGKKVETPAAPFFVYVPQTSRTDLSSLIYDVQVEPKNILEDLIEPVKMINDEKGDSVRAGEDFEWEMTTNVPAGLWQVASQDGTLDILDANGNVVDTVDMVKGQPIIYRDASGVLEPNFSMVDTLDKQLTYLKDSAKMQVRKDDASEWVDLAAADYTVAFDEASNTLTTTLTETGLQKVGTAANGYTQIRTILETHVAENWNGILENTFTEHHQIPGQKPKTTTPPPTTNPKYYTGGFDLNKTAEDTKAALAGAEFKIALTESDANNKIFLADDGKSYAEDATLPAGVSYLTSTSDKDGKAQFNGLALDWVDANNNNYVEENEVSRDYWVVETKAPEGYELLKEAQKVTVTLTTENDGNVELDVVDKPKTKLPFTGGQGTTMLVAIALGAIVIGAAVVVIDKKRQKV</sequence>
<dbReference type="InterPro" id="IPR032364">
    <property type="entry name" value="GramPos_pilinD1_N"/>
</dbReference>
<keyword evidence="6" id="KW-1185">Reference proteome</keyword>
<keyword evidence="2" id="KW-0732">Signal</keyword>
<dbReference type="Gene3D" id="2.60.40.740">
    <property type="match status" value="1"/>
</dbReference>
<evidence type="ECO:0000313" key="5">
    <source>
        <dbReference type="EMBL" id="WYJ79984.1"/>
    </source>
</evidence>
<dbReference type="NCBIfam" id="TIGR01167">
    <property type="entry name" value="LPXTG_anchor"/>
    <property type="match status" value="1"/>
</dbReference>
<protein>
    <recommendedName>
        <fullName evidence="7">Cell wall protein</fullName>
    </recommendedName>
</protein>
<evidence type="ECO:0000256" key="1">
    <source>
        <dbReference type="SAM" id="Phobius"/>
    </source>
</evidence>
<dbReference type="InterPro" id="IPR041033">
    <property type="entry name" value="SpaA_PFL_dom_1"/>
</dbReference>
<keyword evidence="1" id="KW-0812">Transmembrane</keyword>
<evidence type="ECO:0008006" key="7">
    <source>
        <dbReference type="Google" id="ProtNLM"/>
    </source>
</evidence>
<feature type="transmembrane region" description="Helical" evidence="1">
    <location>
        <begin position="550"/>
        <end position="568"/>
    </location>
</feature>
<evidence type="ECO:0000313" key="6">
    <source>
        <dbReference type="Proteomes" id="UP000664360"/>
    </source>
</evidence>
<name>A0ABZ2T169_9ENTE</name>
<gene>
    <name evidence="5" type="ORF">DOK79_001537</name>
</gene>
<organism evidence="5 6">
    <name type="scientific">Candidatus Enterococcus mangumiae</name>
    <dbReference type="NCBI Taxonomy" id="2230878"/>
    <lineage>
        <taxon>Bacteria</taxon>
        <taxon>Bacillati</taxon>
        <taxon>Bacillota</taxon>
        <taxon>Bacilli</taxon>
        <taxon>Lactobacillales</taxon>
        <taxon>Enterococcaceae</taxon>
        <taxon>Enterococcus</taxon>
    </lineage>
</organism>
<dbReference type="InterPro" id="IPR013783">
    <property type="entry name" value="Ig-like_fold"/>
</dbReference>
<evidence type="ECO:0000256" key="2">
    <source>
        <dbReference type="SAM" id="SignalP"/>
    </source>
</evidence>
<dbReference type="NCBIfam" id="NF033902">
    <property type="entry name" value="iso_D2_wall_anc"/>
    <property type="match status" value="1"/>
</dbReference>
<dbReference type="InterPro" id="IPR048052">
    <property type="entry name" value="FM1-like"/>
</dbReference>
<dbReference type="Pfam" id="PF16555">
    <property type="entry name" value="GramPos_pilinD1"/>
    <property type="match status" value="1"/>
</dbReference>
<evidence type="ECO:0000259" key="4">
    <source>
        <dbReference type="Pfam" id="PF17802"/>
    </source>
</evidence>
<proteinExistence type="predicted"/>
<feature type="domain" description="SpaA-like prealbumin fold" evidence="4">
    <location>
        <begin position="406"/>
        <end position="532"/>
    </location>
</feature>
<keyword evidence="1" id="KW-0472">Membrane</keyword>
<dbReference type="Proteomes" id="UP000664360">
    <property type="component" value="Chromosome"/>
</dbReference>
<reference evidence="5 6" key="2">
    <citation type="submission" date="2024-03" db="EMBL/GenBank/DDBJ databases">
        <title>The Genome Sequence of Enterococcus sp. DIV1094.</title>
        <authorList>
            <consortium name="The Broad Institute Genomics Platform"/>
            <consortium name="The Broad Institute Microbial Omics Core"/>
            <consortium name="The Broad Institute Genomic Center for Infectious Diseases"/>
            <person name="Earl A."/>
            <person name="Manson A."/>
            <person name="Gilmore M."/>
            <person name="Schwartman J."/>
            <person name="Shea T."/>
            <person name="Abouelleil A."/>
            <person name="Cao P."/>
            <person name="Chapman S."/>
            <person name="Cusick C."/>
            <person name="Young S."/>
            <person name="Neafsey D."/>
            <person name="Nusbaum C."/>
            <person name="Birren B."/>
        </authorList>
    </citation>
    <scope>NUCLEOTIDE SEQUENCE [LARGE SCALE GENOMIC DNA]</scope>
    <source>
        <strain evidence="5 6">DIV1094</strain>
    </source>
</reference>
<feature type="signal peptide" evidence="2">
    <location>
        <begin position="1"/>
        <end position="28"/>
    </location>
</feature>
<dbReference type="Pfam" id="PF17802">
    <property type="entry name" value="SpaA"/>
    <property type="match status" value="1"/>
</dbReference>
<feature type="chain" id="PRO_5046489069" description="Cell wall protein" evidence="2">
    <location>
        <begin position="29"/>
        <end position="575"/>
    </location>
</feature>
<reference evidence="5 6" key="1">
    <citation type="submission" date="2021-03" db="EMBL/GenBank/DDBJ databases">
        <authorList>
            <person name="Gilmore M.S."/>
            <person name="Schwartzman J."/>
            <person name="Van Tyne D."/>
            <person name="Martin M."/>
            <person name="Earl A.M."/>
            <person name="Manson A.L."/>
            <person name="Straub T."/>
            <person name="Salamzade R."/>
            <person name="Saavedra J."/>
            <person name="Lebreton F."/>
            <person name="Prichula J."/>
            <person name="Schaufler K."/>
            <person name="Gaca A."/>
            <person name="Sgardioli B."/>
            <person name="Wagenaar J."/>
            <person name="Strong T."/>
        </authorList>
    </citation>
    <scope>NUCLEOTIDE SEQUENCE [LARGE SCALE GENOMIC DNA]</scope>
    <source>
        <strain evidence="5 6">DIV1094</strain>
    </source>
</reference>
<dbReference type="RefSeq" id="WP_242543262.1">
    <property type="nucleotide sequence ID" value="NZ_CP147250.1"/>
</dbReference>